<dbReference type="PANTHER" id="PTHR43102:SF2">
    <property type="entry name" value="GAF DOMAIN-CONTAINING PROTEIN"/>
    <property type="match status" value="1"/>
</dbReference>
<sequence length="400" mass="44474">MIAPKEHSKEKERLKDLKSYSILDTLPESDYDNITAIASEICNTEISLVSLIDSKRQWFKSKHGFNASETAREHSFCAHAINDSDNIFIVKDARIDERFHDNPLVTGNPYVTFYAGVPLISDNGLPLGTLCVIDNKPKSLSENQIKSLNALADQVMDILNLRKTKITLQEALVNMEDKNQDLERFAFVAAHDLKSPLAGISGITQLFIDEYASQIDSKGLEMLNLIKSASTNLKSLIDGLLNYSRSENVLKENKSTIDLRDLKSDIFGLFTYEPKLSLALESSIKEIVTNKAALDQILINLIANAIKYNDKKHIKVEIGISSSDTHYEFYVKDNGPGIASDNKDKIFEIFSVMVNKDRYGDSGNGIGLATVKKIVEKSGGIVKVESEVGKGAKFKFTIEK</sequence>
<dbReference type="Gene3D" id="3.30.450.40">
    <property type="match status" value="1"/>
</dbReference>
<dbReference type="InterPro" id="IPR029016">
    <property type="entry name" value="GAF-like_dom_sf"/>
</dbReference>
<dbReference type="Pfam" id="PF01590">
    <property type="entry name" value="GAF"/>
    <property type="match status" value="1"/>
</dbReference>
<dbReference type="InterPro" id="IPR003594">
    <property type="entry name" value="HATPase_dom"/>
</dbReference>
<dbReference type="PROSITE" id="PS50109">
    <property type="entry name" value="HIS_KIN"/>
    <property type="match status" value="1"/>
</dbReference>
<comment type="caution">
    <text evidence="3">The sequence shown here is derived from an EMBL/GenBank/DDBJ whole genome shotgun (WGS) entry which is preliminary data.</text>
</comment>
<evidence type="ECO:0000256" key="1">
    <source>
        <dbReference type="ARBA" id="ARBA00022553"/>
    </source>
</evidence>
<dbReference type="SUPFAM" id="SSF55781">
    <property type="entry name" value="GAF domain-like"/>
    <property type="match status" value="1"/>
</dbReference>
<evidence type="ECO:0000259" key="2">
    <source>
        <dbReference type="PROSITE" id="PS50109"/>
    </source>
</evidence>
<dbReference type="PRINTS" id="PR00344">
    <property type="entry name" value="BCTRLSENSOR"/>
</dbReference>
<dbReference type="PANTHER" id="PTHR43102">
    <property type="entry name" value="SLR1143 PROTEIN"/>
    <property type="match status" value="1"/>
</dbReference>
<organism evidence="3">
    <name type="scientific">marine sediment metagenome</name>
    <dbReference type="NCBI Taxonomy" id="412755"/>
    <lineage>
        <taxon>unclassified sequences</taxon>
        <taxon>metagenomes</taxon>
        <taxon>ecological metagenomes</taxon>
    </lineage>
</organism>
<dbReference type="Pfam" id="PF00512">
    <property type="entry name" value="HisKA"/>
    <property type="match status" value="1"/>
</dbReference>
<dbReference type="InterPro" id="IPR005467">
    <property type="entry name" value="His_kinase_dom"/>
</dbReference>
<dbReference type="SMART" id="SM00388">
    <property type="entry name" value="HisKA"/>
    <property type="match status" value="1"/>
</dbReference>
<dbReference type="AlphaFoldDB" id="A0A0F9L3K0"/>
<protein>
    <recommendedName>
        <fullName evidence="2">Histidine kinase domain-containing protein</fullName>
    </recommendedName>
</protein>
<dbReference type="InterPro" id="IPR003661">
    <property type="entry name" value="HisK_dim/P_dom"/>
</dbReference>
<dbReference type="GO" id="GO:0000155">
    <property type="term" value="F:phosphorelay sensor kinase activity"/>
    <property type="evidence" value="ECO:0007669"/>
    <property type="project" value="InterPro"/>
</dbReference>
<dbReference type="SUPFAM" id="SSF47384">
    <property type="entry name" value="Homodimeric domain of signal transducing histidine kinase"/>
    <property type="match status" value="1"/>
</dbReference>
<dbReference type="SMART" id="SM00387">
    <property type="entry name" value="HATPase_c"/>
    <property type="match status" value="1"/>
</dbReference>
<dbReference type="Gene3D" id="3.30.565.10">
    <property type="entry name" value="Histidine kinase-like ATPase, C-terminal domain"/>
    <property type="match status" value="1"/>
</dbReference>
<dbReference type="SUPFAM" id="SSF55874">
    <property type="entry name" value="ATPase domain of HSP90 chaperone/DNA topoisomerase II/histidine kinase"/>
    <property type="match status" value="1"/>
</dbReference>
<keyword evidence="1" id="KW-0597">Phosphoprotein</keyword>
<dbReference type="InterPro" id="IPR036097">
    <property type="entry name" value="HisK_dim/P_sf"/>
</dbReference>
<feature type="domain" description="Histidine kinase" evidence="2">
    <location>
        <begin position="188"/>
        <end position="400"/>
    </location>
</feature>
<accession>A0A0F9L3K0</accession>
<dbReference type="CDD" id="cd00082">
    <property type="entry name" value="HisKA"/>
    <property type="match status" value="1"/>
</dbReference>
<dbReference type="InterPro" id="IPR004358">
    <property type="entry name" value="Sig_transdc_His_kin-like_C"/>
</dbReference>
<dbReference type="InterPro" id="IPR003018">
    <property type="entry name" value="GAF"/>
</dbReference>
<name>A0A0F9L3K0_9ZZZZ</name>
<proteinExistence type="predicted"/>
<dbReference type="InterPro" id="IPR036890">
    <property type="entry name" value="HATPase_C_sf"/>
</dbReference>
<dbReference type="Pfam" id="PF02518">
    <property type="entry name" value="HATPase_c"/>
    <property type="match status" value="1"/>
</dbReference>
<dbReference type="EMBL" id="LAZR01006969">
    <property type="protein sequence ID" value="KKM88348.1"/>
    <property type="molecule type" value="Genomic_DNA"/>
</dbReference>
<reference evidence="3" key="1">
    <citation type="journal article" date="2015" name="Nature">
        <title>Complex archaea that bridge the gap between prokaryotes and eukaryotes.</title>
        <authorList>
            <person name="Spang A."/>
            <person name="Saw J.H."/>
            <person name="Jorgensen S.L."/>
            <person name="Zaremba-Niedzwiedzka K."/>
            <person name="Martijn J."/>
            <person name="Lind A.E."/>
            <person name="van Eijk R."/>
            <person name="Schleper C."/>
            <person name="Guy L."/>
            <person name="Ettema T.J."/>
        </authorList>
    </citation>
    <scope>NUCLEOTIDE SEQUENCE</scope>
</reference>
<dbReference type="Gene3D" id="1.10.287.130">
    <property type="match status" value="1"/>
</dbReference>
<gene>
    <name evidence="3" type="ORF">LCGC14_1259640</name>
</gene>
<evidence type="ECO:0000313" key="3">
    <source>
        <dbReference type="EMBL" id="KKM88348.1"/>
    </source>
</evidence>
<dbReference type="SMART" id="SM00065">
    <property type="entry name" value="GAF"/>
    <property type="match status" value="1"/>
</dbReference>